<protein>
    <submittedName>
        <fullName evidence="2">Uncharacterized protein</fullName>
    </submittedName>
</protein>
<evidence type="ECO:0000313" key="2">
    <source>
        <dbReference type="EMBL" id="QNO42914.1"/>
    </source>
</evidence>
<dbReference type="AlphaFoldDB" id="A0A7G9Y4I0"/>
<accession>A0A7G9Y4I0</accession>
<evidence type="ECO:0000256" key="1">
    <source>
        <dbReference type="SAM" id="Coils"/>
    </source>
</evidence>
<reference evidence="2" key="1">
    <citation type="submission" date="2020-06" db="EMBL/GenBank/DDBJ databases">
        <title>Unique genomic features of the anaerobic methanotrophic archaea.</title>
        <authorList>
            <person name="Chadwick G.L."/>
            <person name="Skennerton C.T."/>
            <person name="Laso-Perez R."/>
            <person name="Leu A.O."/>
            <person name="Speth D.R."/>
            <person name="Yu H."/>
            <person name="Morgan-Lang C."/>
            <person name="Hatzenpichler R."/>
            <person name="Goudeau D."/>
            <person name="Malmstrom R."/>
            <person name="Brazelton W.J."/>
            <person name="Woyke T."/>
            <person name="Hallam S.J."/>
            <person name="Tyson G.W."/>
            <person name="Wegener G."/>
            <person name="Boetius A."/>
            <person name="Orphan V."/>
        </authorList>
    </citation>
    <scope>NUCLEOTIDE SEQUENCE</scope>
</reference>
<proteinExistence type="predicted"/>
<dbReference type="EMBL" id="MT630781">
    <property type="protein sequence ID" value="QNO42914.1"/>
    <property type="molecule type" value="Genomic_DNA"/>
</dbReference>
<gene>
    <name evidence="2" type="ORF">FPLJOMBM_00005</name>
</gene>
<feature type="coiled-coil region" evidence="1">
    <location>
        <begin position="77"/>
        <end position="111"/>
    </location>
</feature>
<organism evidence="2">
    <name type="scientific">Candidatus Methanogaster sp. ANME-2c ERB4</name>
    <dbReference type="NCBI Taxonomy" id="2759911"/>
    <lineage>
        <taxon>Archaea</taxon>
        <taxon>Methanobacteriati</taxon>
        <taxon>Methanobacteriota</taxon>
        <taxon>Stenosarchaea group</taxon>
        <taxon>Methanomicrobia</taxon>
        <taxon>Methanosarcinales</taxon>
        <taxon>ANME-2 cluster</taxon>
        <taxon>Candidatus Methanogasteraceae</taxon>
        <taxon>Candidatus Methanogaster</taxon>
    </lineage>
</organism>
<name>A0A7G9Y4I0_9EURY</name>
<sequence length="114" mass="13205">MHSEEANSAWFKKGGTLSDKSARKEFGLTQEEIIEGIEDGKLHYRINNVFGNPYLRLVRSEVEAFVDEKYGSNYLKKKKIKKELAQTNKELKRLKTQVASLEQRKAELQDSLEE</sequence>
<keyword evidence="1" id="KW-0175">Coiled coil</keyword>